<reference evidence="1 2" key="1">
    <citation type="submission" date="2017-05" db="EMBL/GenBank/DDBJ databases">
        <title>Genomic insights into alkan degradation activity of Oleiphilus messinensis.</title>
        <authorList>
            <person name="Kozyavkin S.A."/>
            <person name="Slesarev A.I."/>
            <person name="Golyshin P.N."/>
            <person name="Korzhenkov A."/>
            <person name="Golyshina O.N."/>
            <person name="Toshchakov S.V."/>
        </authorList>
    </citation>
    <scope>NUCLEOTIDE SEQUENCE [LARGE SCALE GENOMIC DNA]</scope>
    <source>
        <strain evidence="1 2">ME102</strain>
    </source>
</reference>
<organism evidence="1 2">
    <name type="scientific">Oleiphilus messinensis</name>
    <dbReference type="NCBI Taxonomy" id="141451"/>
    <lineage>
        <taxon>Bacteria</taxon>
        <taxon>Pseudomonadati</taxon>
        <taxon>Pseudomonadota</taxon>
        <taxon>Gammaproteobacteria</taxon>
        <taxon>Oceanospirillales</taxon>
        <taxon>Oleiphilaceae</taxon>
        <taxon>Oleiphilus</taxon>
    </lineage>
</organism>
<name>A0A1Y0IBT4_9GAMM</name>
<evidence type="ECO:0000313" key="2">
    <source>
        <dbReference type="Proteomes" id="UP000196027"/>
    </source>
</evidence>
<dbReference type="KEGG" id="ome:OLMES_3184"/>
<gene>
    <name evidence="1" type="ORF">OLMES_3184</name>
</gene>
<sequence>MISKHHAFLSIAKVVILASIWPTTGHTNAEAGGSELDLPLTMTQWQKVTTPEFNPNEDITDLALGNGEPPVIYITTREVNITQSIHLYQSPDFGLTWTELQLPDHNTYDTFYLDPSDSNSIYTVVCGSWTGQGRLYRNDLEAQTRERIIVRIGQGEDDSSACPQLYFDPSTPEMVFLTDRFYHYNWVYYSPDQGKSWHVLDNGSYVGTDYPLFDPFRPDQIVVIDSDSVRYRKFTDKFTGELEDIARFNSAVGLEFESANLKFTTTPNGIIKTSGWADLYENKSKQDLSWQPVPLPREVGKIVDLLSWPEKFSGIVVSTDTGVWGTQDTSSQWFRLGDDDKVFNKIMSRGTRLFAVHENQREIFVIE</sequence>
<dbReference type="InterPro" id="IPR015943">
    <property type="entry name" value="WD40/YVTN_repeat-like_dom_sf"/>
</dbReference>
<dbReference type="Gene3D" id="2.130.10.10">
    <property type="entry name" value="YVTN repeat-like/Quinoprotein amine dehydrogenase"/>
    <property type="match status" value="1"/>
</dbReference>
<proteinExistence type="predicted"/>
<protein>
    <submittedName>
        <fullName evidence="1">Uncharacterized protein</fullName>
    </submittedName>
</protein>
<evidence type="ECO:0000313" key="1">
    <source>
        <dbReference type="EMBL" id="ARU57226.1"/>
    </source>
</evidence>
<dbReference type="AlphaFoldDB" id="A0A1Y0IBT4"/>
<dbReference type="RefSeq" id="WP_157678337.1">
    <property type="nucleotide sequence ID" value="NZ_CP021425.1"/>
</dbReference>
<dbReference type="SUPFAM" id="SSF110296">
    <property type="entry name" value="Oligoxyloglucan reducing end-specific cellobiohydrolase"/>
    <property type="match status" value="1"/>
</dbReference>
<accession>A0A1Y0IBT4</accession>
<dbReference type="Proteomes" id="UP000196027">
    <property type="component" value="Chromosome"/>
</dbReference>
<dbReference type="EMBL" id="CP021425">
    <property type="protein sequence ID" value="ARU57226.1"/>
    <property type="molecule type" value="Genomic_DNA"/>
</dbReference>
<dbReference type="OrthoDB" id="9813892at2"/>
<keyword evidence="2" id="KW-1185">Reference proteome</keyword>